<evidence type="ECO:0000256" key="1">
    <source>
        <dbReference type="ARBA" id="ARBA00008857"/>
    </source>
</evidence>
<keyword evidence="9" id="KW-1185">Reference proteome</keyword>
<dbReference type="KEGG" id="lao:AOX59_02730"/>
<accession>A0A0U4G4M4</accession>
<keyword evidence="2" id="KW-0229">DNA integration</keyword>
<dbReference type="InterPro" id="IPR002104">
    <property type="entry name" value="Integrase_catalytic"/>
</dbReference>
<dbReference type="OrthoDB" id="9803188at2"/>
<dbReference type="STRING" id="1472767.AOX59_02730"/>
<dbReference type="PANTHER" id="PTHR30349">
    <property type="entry name" value="PHAGE INTEGRASE-RELATED"/>
    <property type="match status" value="1"/>
</dbReference>
<dbReference type="InterPro" id="IPR010998">
    <property type="entry name" value="Integrase_recombinase_N"/>
</dbReference>
<dbReference type="EMBL" id="CP013862">
    <property type="protein sequence ID" value="ALX47610.1"/>
    <property type="molecule type" value="Genomic_DNA"/>
</dbReference>
<dbReference type="PANTHER" id="PTHR30349:SF64">
    <property type="entry name" value="PROPHAGE INTEGRASE INTD-RELATED"/>
    <property type="match status" value="1"/>
</dbReference>
<dbReference type="PROSITE" id="PS51900">
    <property type="entry name" value="CB"/>
    <property type="match status" value="1"/>
</dbReference>
<dbReference type="InterPro" id="IPR004107">
    <property type="entry name" value="Integrase_SAM-like_N"/>
</dbReference>
<evidence type="ECO:0008006" key="10">
    <source>
        <dbReference type="Google" id="ProtNLM"/>
    </source>
</evidence>
<gene>
    <name evidence="8" type="ORF">AOX59_02730</name>
</gene>
<dbReference type="InterPro" id="IPR050090">
    <property type="entry name" value="Tyrosine_recombinase_XerCD"/>
</dbReference>
<dbReference type="InterPro" id="IPR028259">
    <property type="entry name" value="AP2-like_int_N"/>
</dbReference>
<dbReference type="Gene3D" id="1.10.443.10">
    <property type="entry name" value="Intergrase catalytic core"/>
    <property type="match status" value="1"/>
</dbReference>
<evidence type="ECO:0000259" key="6">
    <source>
        <dbReference type="PROSITE" id="PS51898"/>
    </source>
</evidence>
<evidence type="ECO:0000256" key="4">
    <source>
        <dbReference type="ARBA" id="ARBA00023172"/>
    </source>
</evidence>
<protein>
    <recommendedName>
        <fullName evidence="10">Integrase</fullName>
    </recommendedName>
</protein>
<evidence type="ECO:0000256" key="3">
    <source>
        <dbReference type="ARBA" id="ARBA00023125"/>
    </source>
</evidence>
<evidence type="ECO:0000256" key="2">
    <source>
        <dbReference type="ARBA" id="ARBA00022908"/>
    </source>
</evidence>
<dbReference type="GO" id="GO:0006310">
    <property type="term" value="P:DNA recombination"/>
    <property type="evidence" value="ECO:0007669"/>
    <property type="project" value="UniProtKB-KW"/>
</dbReference>
<dbReference type="CDD" id="cd01189">
    <property type="entry name" value="INT_ICEBs1_C_like"/>
    <property type="match status" value="1"/>
</dbReference>
<evidence type="ECO:0000256" key="5">
    <source>
        <dbReference type="PROSITE-ProRule" id="PRU01248"/>
    </source>
</evidence>
<dbReference type="Pfam" id="PF00589">
    <property type="entry name" value="Phage_integrase"/>
    <property type="match status" value="1"/>
</dbReference>
<dbReference type="AlphaFoldDB" id="A0A0U4G4M4"/>
<dbReference type="GO" id="GO:0015074">
    <property type="term" value="P:DNA integration"/>
    <property type="evidence" value="ECO:0007669"/>
    <property type="project" value="UniProtKB-KW"/>
</dbReference>
<dbReference type="RefSeq" id="WP_068441479.1">
    <property type="nucleotide sequence ID" value="NZ_CP013862.1"/>
</dbReference>
<sequence length="383" mass="44488">MAYYRKVKAKNKKGYTWAFTIDRGIDPSTGKRKQITRRGFNTSKEAELAATKIIQELDTDEYIEENKITLNDFLTEWLEVYAKQNVRQSTYKGYTSAIYSRIIPKFGFIRIKEIKPPMLLKYYNELSEEGITPEYINYLHTIMKHSLDAAVTWGYIKNNPVLKVSPPSRKRKQMDTWSVDECKAFLDYTKENAKRHKYMLYFLAIFTGMRRGELLGLKWSDVNFKNSTISISRSLYYVPGKGTVTHEPKTLHSIRSISISDEVLSELQKYQTYQKENMLLTGSHLSDSHFIISPSAGSPLNPNTVHKLFLYDVKKAGTKRIRFHDLRHTHATIMLKLGEHPKIVSERLGHTNIQTTMDKYSHVTPNMQKDSANRFEDAFKNDI</sequence>
<keyword evidence="3 5" id="KW-0238">DNA-binding</keyword>
<keyword evidence="4" id="KW-0233">DNA recombination</keyword>
<reference evidence="8 9" key="1">
    <citation type="submission" date="2016-01" db="EMBL/GenBank/DDBJ databases">
        <title>Complete genome sequence of strain Lentibacillus amyloliquefaciens LAM0015T isolated from saline sediment.</title>
        <authorList>
            <person name="Wang J.-L."/>
            <person name="He M.-X."/>
        </authorList>
    </citation>
    <scope>NUCLEOTIDE SEQUENCE [LARGE SCALE GENOMIC DNA]</scope>
    <source>
        <strain evidence="8 9">LAM0015</strain>
    </source>
</reference>
<dbReference type="Pfam" id="PF14659">
    <property type="entry name" value="Phage_int_SAM_3"/>
    <property type="match status" value="1"/>
</dbReference>
<feature type="domain" description="Tyr recombinase" evidence="6">
    <location>
        <begin position="172"/>
        <end position="373"/>
    </location>
</feature>
<dbReference type="GO" id="GO:0003677">
    <property type="term" value="F:DNA binding"/>
    <property type="evidence" value="ECO:0007669"/>
    <property type="project" value="UniProtKB-UniRule"/>
</dbReference>
<dbReference type="InterPro" id="IPR013762">
    <property type="entry name" value="Integrase-like_cat_sf"/>
</dbReference>
<dbReference type="Gene3D" id="1.10.150.130">
    <property type="match status" value="1"/>
</dbReference>
<feature type="domain" description="Core-binding (CB)" evidence="7">
    <location>
        <begin position="68"/>
        <end position="151"/>
    </location>
</feature>
<name>A0A0U4G4M4_9BACI</name>
<evidence type="ECO:0000313" key="9">
    <source>
        <dbReference type="Proteomes" id="UP000050331"/>
    </source>
</evidence>
<dbReference type="SUPFAM" id="SSF56349">
    <property type="entry name" value="DNA breaking-rejoining enzymes"/>
    <property type="match status" value="1"/>
</dbReference>
<organism evidence="8 9">
    <name type="scientific">Lentibacillus amyloliquefaciens</name>
    <dbReference type="NCBI Taxonomy" id="1472767"/>
    <lineage>
        <taxon>Bacteria</taxon>
        <taxon>Bacillati</taxon>
        <taxon>Bacillota</taxon>
        <taxon>Bacilli</taxon>
        <taxon>Bacillales</taxon>
        <taxon>Bacillaceae</taxon>
        <taxon>Lentibacillus</taxon>
    </lineage>
</organism>
<dbReference type="InterPro" id="IPR011010">
    <property type="entry name" value="DNA_brk_join_enz"/>
</dbReference>
<proteinExistence type="inferred from homology"/>
<comment type="similarity">
    <text evidence="1">Belongs to the 'phage' integrase family.</text>
</comment>
<dbReference type="Pfam" id="PF14657">
    <property type="entry name" value="Arm-DNA-bind_4"/>
    <property type="match status" value="1"/>
</dbReference>
<dbReference type="Proteomes" id="UP000050331">
    <property type="component" value="Chromosome"/>
</dbReference>
<dbReference type="InterPro" id="IPR044068">
    <property type="entry name" value="CB"/>
</dbReference>
<dbReference type="PROSITE" id="PS51898">
    <property type="entry name" value="TYR_RECOMBINASE"/>
    <property type="match status" value="1"/>
</dbReference>
<evidence type="ECO:0000313" key="8">
    <source>
        <dbReference type="EMBL" id="ALX47610.1"/>
    </source>
</evidence>
<evidence type="ECO:0000259" key="7">
    <source>
        <dbReference type="PROSITE" id="PS51900"/>
    </source>
</evidence>